<dbReference type="InterPro" id="IPR044824">
    <property type="entry name" value="MAIN-like"/>
</dbReference>
<dbReference type="Proteomes" id="UP001459277">
    <property type="component" value="Unassembled WGS sequence"/>
</dbReference>
<dbReference type="GO" id="GO:0010073">
    <property type="term" value="P:meristem maintenance"/>
    <property type="evidence" value="ECO:0007669"/>
    <property type="project" value="InterPro"/>
</dbReference>
<gene>
    <name evidence="2" type="ORF">SO802_026446</name>
</gene>
<sequence>MITLQDVEVLFGIPIDGEEIVGTTALEWACENMLGVVTNGVVLQGQRIQIKRILQKVDKGLPDGAAEVAVNQYARCYILALLGDTIFTDKSGDRVLMMWLQILGDLRNPPRYSWGSACLTWLYRELCRAIKRGTS</sequence>
<evidence type="ECO:0000313" key="2">
    <source>
        <dbReference type="EMBL" id="KAK9991461.1"/>
    </source>
</evidence>
<keyword evidence="3" id="KW-1185">Reference proteome</keyword>
<dbReference type="EMBL" id="JAZDWU010000009">
    <property type="protein sequence ID" value="KAK9991461.1"/>
    <property type="molecule type" value="Genomic_DNA"/>
</dbReference>
<comment type="caution">
    <text evidence="2">The sequence shown here is derived from an EMBL/GenBank/DDBJ whole genome shotgun (WGS) entry which is preliminary data.</text>
</comment>
<dbReference type="AlphaFoldDB" id="A0AAW2BZV6"/>
<organism evidence="2 3">
    <name type="scientific">Lithocarpus litseifolius</name>
    <dbReference type="NCBI Taxonomy" id="425828"/>
    <lineage>
        <taxon>Eukaryota</taxon>
        <taxon>Viridiplantae</taxon>
        <taxon>Streptophyta</taxon>
        <taxon>Embryophyta</taxon>
        <taxon>Tracheophyta</taxon>
        <taxon>Spermatophyta</taxon>
        <taxon>Magnoliopsida</taxon>
        <taxon>eudicotyledons</taxon>
        <taxon>Gunneridae</taxon>
        <taxon>Pentapetalae</taxon>
        <taxon>rosids</taxon>
        <taxon>fabids</taxon>
        <taxon>Fagales</taxon>
        <taxon>Fagaceae</taxon>
        <taxon>Lithocarpus</taxon>
    </lineage>
</organism>
<dbReference type="InterPro" id="IPR019557">
    <property type="entry name" value="AminoTfrase-like_pln_mobile"/>
</dbReference>
<protein>
    <recommendedName>
        <fullName evidence="1">Aminotransferase-like plant mobile domain-containing protein</fullName>
    </recommendedName>
</protein>
<reference evidence="2 3" key="1">
    <citation type="submission" date="2024-01" db="EMBL/GenBank/DDBJ databases">
        <title>A telomere-to-telomere, gap-free genome of sweet tea (Lithocarpus litseifolius).</title>
        <authorList>
            <person name="Zhou J."/>
        </authorList>
    </citation>
    <scope>NUCLEOTIDE SEQUENCE [LARGE SCALE GENOMIC DNA]</scope>
    <source>
        <strain evidence="2">Zhou-2022a</strain>
        <tissue evidence="2">Leaf</tissue>
    </source>
</reference>
<dbReference type="PANTHER" id="PTHR46033:SF8">
    <property type="entry name" value="PROTEIN MAINTENANCE OF MERISTEMS-LIKE"/>
    <property type="match status" value="1"/>
</dbReference>
<feature type="domain" description="Aminotransferase-like plant mobile" evidence="1">
    <location>
        <begin position="2"/>
        <end position="132"/>
    </location>
</feature>
<dbReference type="PANTHER" id="PTHR46033">
    <property type="entry name" value="PROTEIN MAIN-LIKE 2"/>
    <property type="match status" value="1"/>
</dbReference>
<proteinExistence type="predicted"/>
<dbReference type="Pfam" id="PF10536">
    <property type="entry name" value="PMD"/>
    <property type="match status" value="1"/>
</dbReference>
<evidence type="ECO:0000259" key="1">
    <source>
        <dbReference type="Pfam" id="PF10536"/>
    </source>
</evidence>
<evidence type="ECO:0000313" key="3">
    <source>
        <dbReference type="Proteomes" id="UP001459277"/>
    </source>
</evidence>
<name>A0AAW2BZV6_9ROSI</name>
<accession>A0AAW2BZV6</accession>